<dbReference type="SMART" id="SM00345">
    <property type="entry name" value="HTH_GNTR"/>
    <property type="match status" value="1"/>
</dbReference>
<keyword evidence="2" id="KW-0238">DNA-binding</keyword>
<gene>
    <name evidence="5" type="ORF">ACFSCZ_15815</name>
</gene>
<keyword evidence="1" id="KW-0805">Transcription regulation</keyword>
<evidence type="ECO:0000256" key="1">
    <source>
        <dbReference type="ARBA" id="ARBA00023015"/>
    </source>
</evidence>
<organism evidence="5 6">
    <name type="scientific">Siminovitchia sediminis</name>
    <dbReference type="NCBI Taxonomy" id="1274353"/>
    <lineage>
        <taxon>Bacteria</taxon>
        <taxon>Bacillati</taxon>
        <taxon>Bacillota</taxon>
        <taxon>Bacilli</taxon>
        <taxon>Bacillales</taxon>
        <taxon>Bacillaceae</taxon>
        <taxon>Siminovitchia</taxon>
    </lineage>
</organism>
<dbReference type="PROSITE" id="PS50949">
    <property type="entry name" value="HTH_GNTR"/>
    <property type="match status" value="1"/>
</dbReference>
<dbReference type="InterPro" id="IPR036388">
    <property type="entry name" value="WH-like_DNA-bd_sf"/>
</dbReference>
<keyword evidence="3" id="KW-0804">Transcription</keyword>
<dbReference type="InterPro" id="IPR000524">
    <property type="entry name" value="Tscrpt_reg_HTH_GntR"/>
</dbReference>
<keyword evidence="6" id="KW-1185">Reference proteome</keyword>
<feature type="domain" description="HTH gntR-type" evidence="4">
    <location>
        <begin position="8"/>
        <end position="76"/>
    </location>
</feature>
<dbReference type="Gene3D" id="1.20.120.530">
    <property type="entry name" value="GntR ligand-binding domain-like"/>
    <property type="match status" value="1"/>
</dbReference>
<comment type="caution">
    <text evidence="5">The sequence shown here is derived from an EMBL/GenBank/DDBJ whole genome shotgun (WGS) entry which is preliminary data.</text>
</comment>
<name>A0ABW4KLS4_9BACI</name>
<dbReference type="PANTHER" id="PTHR43537:SF47">
    <property type="entry name" value="REGULATORY PROTEIN GNTR HTH"/>
    <property type="match status" value="1"/>
</dbReference>
<evidence type="ECO:0000256" key="3">
    <source>
        <dbReference type="ARBA" id="ARBA00023163"/>
    </source>
</evidence>
<evidence type="ECO:0000256" key="2">
    <source>
        <dbReference type="ARBA" id="ARBA00023125"/>
    </source>
</evidence>
<accession>A0ABW4KLS4</accession>
<dbReference type="EMBL" id="JBHUEO010000062">
    <property type="protein sequence ID" value="MFD1708186.1"/>
    <property type="molecule type" value="Genomic_DNA"/>
</dbReference>
<dbReference type="PANTHER" id="PTHR43537">
    <property type="entry name" value="TRANSCRIPTIONAL REGULATOR, GNTR FAMILY"/>
    <property type="match status" value="1"/>
</dbReference>
<dbReference type="Proteomes" id="UP001597301">
    <property type="component" value="Unassembled WGS sequence"/>
</dbReference>
<dbReference type="InterPro" id="IPR008920">
    <property type="entry name" value="TF_FadR/GntR_C"/>
</dbReference>
<evidence type="ECO:0000259" key="4">
    <source>
        <dbReference type="PROSITE" id="PS50949"/>
    </source>
</evidence>
<proteinExistence type="predicted"/>
<dbReference type="Gene3D" id="1.10.10.10">
    <property type="entry name" value="Winged helix-like DNA-binding domain superfamily/Winged helix DNA-binding domain"/>
    <property type="match status" value="1"/>
</dbReference>
<dbReference type="SUPFAM" id="SSF46785">
    <property type="entry name" value="Winged helix' DNA-binding domain"/>
    <property type="match status" value="1"/>
</dbReference>
<sequence>MLKKTNRISLVEQVALQIEEQISAGYWKVGEKLPPELELMETFAVSRNTVREAIRALVYAGLLETRQGSGTVVRSNNSFATALQKYFKKSNIIETLEVRAGLEREAARLAAMRRTQEDLADIQACIEKCLDAAKSNDNKRFAEADLQFHKRIVKAAGNKVLSDLYEHLNELIYHSIDDFITSTELSDIKFVHHDLFEAIRKKDMAGAAASVESYIDSFKKRLEDLSEG</sequence>
<dbReference type="SUPFAM" id="SSF48008">
    <property type="entry name" value="GntR ligand-binding domain-like"/>
    <property type="match status" value="1"/>
</dbReference>
<evidence type="ECO:0000313" key="6">
    <source>
        <dbReference type="Proteomes" id="UP001597301"/>
    </source>
</evidence>
<protein>
    <submittedName>
        <fullName evidence="5">FadR/GntR family transcriptional regulator</fullName>
    </submittedName>
</protein>
<dbReference type="Pfam" id="PF07729">
    <property type="entry name" value="FCD"/>
    <property type="match status" value="1"/>
</dbReference>
<reference evidence="6" key="1">
    <citation type="journal article" date="2019" name="Int. J. Syst. Evol. Microbiol.">
        <title>The Global Catalogue of Microorganisms (GCM) 10K type strain sequencing project: providing services to taxonomists for standard genome sequencing and annotation.</title>
        <authorList>
            <consortium name="The Broad Institute Genomics Platform"/>
            <consortium name="The Broad Institute Genome Sequencing Center for Infectious Disease"/>
            <person name="Wu L."/>
            <person name="Ma J."/>
        </authorList>
    </citation>
    <scope>NUCLEOTIDE SEQUENCE [LARGE SCALE GENOMIC DNA]</scope>
    <source>
        <strain evidence="6">CGMCC 1.12295</strain>
    </source>
</reference>
<dbReference type="InterPro" id="IPR036390">
    <property type="entry name" value="WH_DNA-bd_sf"/>
</dbReference>
<dbReference type="CDD" id="cd07377">
    <property type="entry name" value="WHTH_GntR"/>
    <property type="match status" value="1"/>
</dbReference>
<dbReference type="SMART" id="SM00895">
    <property type="entry name" value="FCD"/>
    <property type="match status" value="1"/>
</dbReference>
<dbReference type="PRINTS" id="PR00035">
    <property type="entry name" value="HTHGNTR"/>
</dbReference>
<dbReference type="RefSeq" id="WP_380775196.1">
    <property type="nucleotide sequence ID" value="NZ_JBHUEO010000062.1"/>
</dbReference>
<evidence type="ECO:0000313" key="5">
    <source>
        <dbReference type="EMBL" id="MFD1708186.1"/>
    </source>
</evidence>
<dbReference type="Pfam" id="PF00392">
    <property type="entry name" value="GntR"/>
    <property type="match status" value="1"/>
</dbReference>
<dbReference type="InterPro" id="IPR011711">
    <property type="entry name" value="GntR_C"/>
</dbReference>